<dbReference type="InterPro" id="IPR029510">
    <property type="entry name" value="Ald_DH_CS_GLU"/>
</dbReference>
<proteinExistence type="inferred from homology"/>
<evidence type="ECO:0000256" key="1">
    <source>
        <dbReference type="ARBA" id="ARBA00009986"/>
    </source>
</evidence>
<dbReference type="Proteomes" id="UP001433268">
    <property type="component" value="Unassembled WGS sequence"/>
</dbReference>
<dbReference type="InterPro" id="IPR015590">
    <property type="entry name" value="Aldehyde_DH_dom"/>
</dbReference>
<dbReference type="Pfam" id="PF00171">
    <property type="entry name" value="Aldedh"/>
    <property type="match status" value="2"/>
</dbReference>
<dbReference type="PANTHER" id="PTHR43720">
    <property type="entry name" value="2-AMINOMUCONIC SEMIALDEHYDE DEHYDROGENASE"/>
    <property type="match status" value="1"/>
</dbReference>
<sequence length="510" mass="55186">MGSIQKGEDSSEFGSSVIQDVWLCDTLEKAEAFIASPHHASSSSDEGGRYKIKMQNYVGGSFTEPPSTSTTTATATSQYIDAVDPKTGKTFGQVPISSADEVEHALRAATDAFGPWSTTPAAARSKHLQRVAQLIQEHRELFAVWESIDQGKTLERARVEVDRAVSNFKVPQLRTAARVVDGANILTYEHRSPAGVFALISPWNMPLYLLTWKMAPCLAFGCTAVAKPSEVTSMTAFLLCEVFRRAGLPAGTMNVVFGDGATTGSALVRSPLVRGGVSFTGGTATGIQIRRDTADQIYKHLSLELGGKNPTLVFGDVEMDKAVQTAAMAAFENQGEICLCGSRIYVQSSIYDDFVAAFTAYVQANYKCGERVGAHLPLPLHREAPARGPGRRLLDPPTILTDVRPGSRLLQDEIFGPVATISRFATEDEAVRLANDNPNGLAAVLLTRDGARMRRVGERLEAGLVWVNCWLVRELGTPFGGMKSSGTGREGGEYSRDVFTHVRTLHMPLQ</sequence>
<feature type="domain" description="Aldehyde dehydrogenase" evidence="6">
    <location>
        <begin position="76"/>
        <end position="364"/>
    </location>
</feature>
<name>A0ABR1VV82_9PEZI</name>
<evidence type="ECO:0000259" key="6">
    <source>
        <dbReference type="Pfam" id="PF00171"/>
    </source>
</evidence>
<dbReference type="InterPro" id="IPR016163">
    <property type="entry name" value="Ald_DH_C"/>
</dbReference>
<dbReference type="PROSITE" id="PS00070">
    <property type="entry name" value="ALDEHYDE_DEHYDR_CYS"/>
    <property type="match status" value="1"/>
</dbReference>
<keyword evidence="2 5" id="KW-0560">Oxidoreductase</keyword>
<dbReference type="InterPro" id="IPR016161">
    <property type="entry name" value="Ald_DH/histidinol_DH"/>
</dbReference>
<protein>
    <submittedName>
        <fullName evidence="7">Aldehyde dehydrogenase domain-containing protein</fullName>
    </submittedName>
</protein>
<dbReference type="EMBL" id="JAQQWN010000007">
    <property type="protein sequence ID" value="KAK8075165.1"/>
    <property type="molecule type" value="Genomic_DNA"/>
</dbReference>
<comment type="caution">
    <text evidence="7">The sequence shown here is derived from an EMBL/GenBank/DDBJ whole genome shotgun (WGS) entry which is preliminary data.</text>
</comment>
<evidence type="ECO:0000313" key="7">
    <source>
        <dbReference type="EMBL" id="KAK8075165.1"/>
    </source>
</evidence>
<feature type="active site" evidence="4">
    <location>
        <position position="304"/>
    </location>
</feature>
<evidence type="ECO:0000256" key="4">
    <source>
        <dbReference type="PROSITE-ProRule" id="PRU10007"/>
    </source>
</evidence>
<dbReference type="Gene3D" id="3.40.309.10">
    <property type="entry name" value="Aldehyde Dehydrogenase, Chain A, domain 2"/>
    <property type="match status" value="2"/>
</dbReference>
<gene>
    <name evidence="7" type="ORF">PG997_009828</name>
</gene>
<accession>A0ABR1VV82</accession>
<keyword evidence="3" id="KW-0520">NAD</keyword>
<dbReference type="RefSeq" id="XP_066666105.1">
    <property type="nucleotide sequence ID" value="XM_066814143.1"/>
</dbReference>
<comment type="similarity">
    <text evidence="1 5">Belongs to the aldehyde dehydrogenase family.</text>
</comment>
<organism evidence="7 8">
    <name type="scientific">Apiospora hydei</name>
    <dbReference type="NCBI Taxonomy" id="1337664"/>
    <lineage>
        <taxon>Eukaryota</taxon>
        <taxon>Fungi</taxon>
        <taxon>Dikarya</taxon>
        <taxon>Ascomycota</taxon>
        <taxon>Pezizomycotina</taxon>
        <taxon>Sordariomycetes</taxon>
        <taxon>Xylariomycetidae</taxon>
        <taxon>Amphisphaeriales</taxon>
        <taxon>Apiosporaceae</taxon>
        <taxon>Apiospora</taxon>
    </lineage>
</organism>
<keyword evidence="8" id="KW-1185">Reference proteome</keyword>
<evidence type="ECO:0000256" key="2">
    <source>
        <dbReference type="ARBA" id="ARBA00023002"/>
    </source>
</evidence>
<reference evidence="7 8" key="1">
    <citation type="submission" date="2023-01" db="EMBL/GenBank/DDBJ databases">
        <title>Analysis of 21 Apiospora genomes using comparative genomics revels a genus with tremendous synthesis potential of carbohydrate active enzymes and secondary metabolites.</title>
        <authorList>
            <person name="Sorensen T."/>
        </authorList>
    </citation>
    <scope>NUCLEOTIDE SEQUENCE [LARGE SCALE GENOMIC DNA]</scope>
    <source>
        <strain evidence="7 8">CBS 114990</strain>
    </source>
</reference>
<dbReference type="Gene3D" id="3.40.605.10">
    <property type="entry name" value="Aldehyde Dehydrogenase, Chain A, domain 1"/>
    <property type="match status" value="2"/>
</dbReference>
<dbReference type="GeneID" id="92047203"/>
<dbReference type="PROSITE" id="PS00687">
    <property type="entry name" value="ALDEHYDE_DEHYDR_GLU"/>
    <property type="match status" value="1"/>
</dbReference>
<feature type="domain" description="Aldehyde dehydrogenase" evidence="6">
    <location>
        <begin position="396"/>
        <end position="504"/>
    </location>
</feature>
<dbReference type="InterPro" id="IPR016162">
    <property type="entry name" value="Ald_DH_N"/>
</dbReference>
<evidence type="ECO:0000256" key="5">
    <source>
        <dbReference type="RuleBase" id="RU003345"/>
    </source>
</evidence>
<dbReference type="PANTHER" id="PTHR43720:SF2">
    <property type="entry name" value="2-AMINOMUCONIC SEMIALDEHYDE DEHYDROGENASE"/>
    <property type="match status" value="1"/>
</dbReference>
<evidence type="ECO:0000313" key="8">
    <source>
        <dbReference type="Proteomes" id="UP001433268"/>
    </source>
</evidence>
<dbReference type="SUPFAM" id="SSF53720">
    <property type="entry name" value="ALDH-like"/>
    <property type="match status" value="1"/>
</dbReference>
<dbReference type="InterPro" id="IPR016160">
    <property type="entry name" value="Ald_DH_CS_CYS"/>
</dbReference>
<evidence type="ECO:0000256" key="3">
    <source>
        <dbReference type="ARBA" id="ARBA00023027"/>
    </source>
</evidence>